<dbReference type="Gene3D" id="3.40.50.620">
    <property type="entry name" value="HUPs"/>
    <property type="match status" value="2"/>
</dbReference>
<dbReference type="PRINTS" id="PR01438">
    <property type="entry name" value="UNVRSLSTRESS"/>
</dbReference>
<name>A0ABT6HJR5_9ACTN</name>
<dbReference type="InterPro" id="IPR006016">
    <property type="entry name" value="UspA"/>
</dbReference>
<dbReference type="InterPro" id="IPR006015">
    <property type="entry name" value="Universal_stress_UspA"/>
</dbReference>
<evidence type="ECO:0000256" key="1">
    <source>
        <dbReference type="ARBA" id="ARBA00008791"/>
    </source>
</evidence>
<dbReference type="RefSeq" id="WP_279927136.1">
    <property type="nucleotide sequence ID" value="NZ_JARWBG010000007.1"/>
</dbReference>
<dbReference type="SUPFAM" id="SSF52402">
    <property type="entry name" value="Adenine nucleotide alpha hydrolases-like"/>
    <property type="match status" value="2"/>
</dbReference>
<evidence type="ECO:0000313" key="3">
    <source>
        <dbReference type="EMBL" id="MDH2388851.1"/>
    </source>
</evidence>
<feature type="domain" description="UspA" evidence="2">
    <location>
        <begin position="1"/>
        <end position="142"/>
    </location>
</feature>
<keyword evidence="4" id="KW-1185">Reference proteome</keyword>
<dbReference type="EMBL" id="JARWBG010000007">
    <property type="protein sequence ID" value="MDH2388851.1"/>
    <property type="molecule type" value="Genomic_DNA"/>
</dbReference>
<dbReference type="InterPro" id="IPR014729">
    <property type="entry name" value="Rossmann-like_a/b/a_fold"/>
</dbReference>
<feature type="domain" description="UspA" evidence="2">
    <location>
        <begin position="157"/>
        <end position="293"/>
    </location>
</feature>
<organism evidence="3 4">
    <name type="scientific">Streptomyces chengmaiensis</name>
    <dbReference type="NCBI Taxonomy" id="3040919"/>
    <lineage>
        <taxon>Bacteria</taxon>
        <taxon>Bacillati</taxon>
        <taxon>Actinomycetota</taxon>
        <taxon>Actinomycetes</taxon>
        <taxon>Kitasatosporales</taxon>
        <taxon>Streptomycetaceae</taxon>
        <taxon>Streptomyces</taxon>
    </lineage>
</organism>
<sequence length="295" mass="31006">MAQPLVVGVDGSAPSLDALDWAVDEAILHRAPLRIVHASSRERFEGRQPSFDVRRGAGRTLTENIAAVALERARQRAGDVSETEVTSEIASEDAADALIRRSRDALAVVVGSRGRGELAGLLLGSTGLSVAAHAEGPVFVVRGERPRDGGRAGDGVVTVGVGDPEEAAAALDFALSEAEQRGTAVRVVHAWQTPSLDLADHPEFADAETGRRRAAEETRLEDALTSAGRRRPGVVLERSTVEGHARDALLRAAADAALLVVGARRRGGHVGMQLGPVNHAVLHHADCAVALVPHR</sequence>
<accession>A0ABT6HJR5</accession>
<comment type="similarity">
    <text evidence="1">Belongs to the universal stress protein A family.</text>
</comment>
<gene>
    <name evidence="3" type="ORF">QCN29_08625</name>
</gene>
<comment type="caution">
    <text evidence="3">The sequence shown here is derived from an EMBL/GenBank/DDBJ whole genome shotgun (WGS) entry which is preliminary data.</text>
</comment>
<dbReference type="PANTHER" id="PTHR46553:SF3">
    <property type="entry name" value="ADENINE NUCLEOTIDE ALPHA HYDROLASES-LIKE SUPERFAMILY PROTEIN"/>
    <property type="match status" value="1"/>
</dbReference>
<protein>
    <submittedName>
        <fullName evidence="3">Universal stress protein</fullName>
    </submittedName>
</protein>
<reference evidence="3 4" key="1">
    <citation type="submission" date="2023-04" db="EMBL/GenBank/DDBJ databases">
        <title>Streptomyces chengmaiensis sp. nov. isolated from the stem of mangrove plant in Hainan.</title>
        <authorList>
            <person name="Huang X."/>
            <person name="Zhou S."/>
            <person name="Chu X."/>
            <person name="Xie Y."/>
            <person name="Lin Y."/>
        </authorList>
    </citation>
    <scope>NUCLEOTIDE SEQUENCE [LARGE SCALE GENOMIC DNA]</scope>
    <source>
        <strain evidence="3 4">HNM0663</strain>
    </source>
</reference>
<evidence type="ECO:0000259" key="2">
    <source>
        <dbReference type="Pfam" id="PF00582"/>
    </source>
</evidence>
<dbReference type="Proteomes" id="UP001223144">
    <property type="component" value="Unassembled WGS sequence"/>
</dbReference>
<dbReference type="PANTHER" id="PTHR46553">
    <property type="entry name" value="ADENINE NUCLEOTIDE ALPHA HYDROLASES-LIKE SUPERFAMILY PROTEIN"/>
    <property type="match status" value="1"/>
</dbReference>
<dbReference type="Pfam" id="PF00582">
    <property type="entry name" value="Usp"/>
    <property type="match status" value="2"/>
</dbReference>
<evidence type="ECO:0000313" key="4">
    <source>
        <dbReference type="Proteomes" id="UP001223144"/>
    </source>
</evidence>
<proteinExistence type="inferred from homology"/>